<dbReference type="PANTHER" id="PTHR47700">
    <property type="entry name" value="V CHITINASE, PUTATIVE (AFU_ORTHOLOGUE AFUA_6G13720)-RELATED"/>
    <property type="match status" value="1"/>
</dbReference>
<dbReference type="GO" id="GO:0000272">
    <property type="term" value="P:polysaccharide catabolic process"/>
    <property type="evidence" value="ECO:0007669"/>
    <property type="project" value="UniProtKB-KW"/>
</dbReference>
<dbReference type="EMBL" id="AZHE01000046">
    <property type="protein sequence ID" value="KHN93946.1"/>
    <property type="molecule type" value="Genomic_DNA"/>
</dbReference>
<evidence type="ECO:0000256" key="2">
    <source>
        <dbReference type="ARBA" id="ARBA00004613"/>
    </source>
</evidence>
<proteinExistence type="inferred from homology"/>
<keyword evidence="5" id="KW-0964">Secreted</keyword>
<keyword evidence="10" id="KW-0119">Carbohydrate metabolism</keyword>
<dbReference type="SUPFAM" id="SSF51445">
    <property type="entry name" value="(Trans)glycosidases"/>
    <property type="match status" value="1"/>
</dbReference>
<comment type="caution">
    <text evidence="13">Lacks conserved residue(s) required for the propagation of feature annotation.</text>
</comment>
<keyword evidence="19" id="KW-1185">Reference proteome</keyword>
<evidence type="ECO:0000256" key="7">
    <source>
        <dbReference type="ARBA" id="ARBA00022801"/>
    </source>
</evidence>
<dbReference type="PROSITE" id="PS00026">
    <property type="entry name" value="CHIT_BIND_I_1"/>
    <property type="match status" value="1"/>
</dbReference>
<dbReference type="GO" id="GO:0006032">
    <property type="term" value="P:chitin catabolic process"/>
    <property type="evidence" value="ECO:0007669"/>
    <property type="project" value="UniProtKB-KW"/>
</dbReference>
<feature type="disulfide bond" evidence="13">
    <location>
        <begin position="112"/>
        <end position="126"/>
    </location>
</feature>
<dbReference type="AlphaFoldDB" id="A0A0B2WDJ6"/>
<reference evidence="18 19" key="1">
    <citation type="journal article" date="2014" name="Proc. Natl. Acad. Sci. U.S.A.">
        <title>Trajectory and genomic determinants of fungal-pathogen speciation and host adaptation.</title>
        <authorList>
            <person name="Hu X."/>
            <person name="Xiao G."/>
            <person name="Zheng P."/>
            <person name="Shang Y."/>
            <person name="Su Y."/>
            <person name="Zhang X."/>
            <person name="Liu X."/>
            <person name="Zhan S."/>
            <person name="St Leger R.J."/>
            <person name="Wang C."/>
        </authorList>
    </citation>
    <scope>NUCLEOTIDE SEQUENCE [LARGE SCALE GENOMIC DNA]</scope>
    <source>
        <strain evidence="18 19">ARSEF 1941</strain>
    </source>
</reference>
<evidence type="ECO:0000256" key="14">
    <source>
        <dbReference type="RuleBase" id="RU000489"/>
    </source>
</evidence>
<keyword evidence="8" id="KW-0146">Chitin degradation</keyword>
<dbReference type="InterPro" id="IPR001579">
    <property type="entry name" value="Glyco_hydro_18_chit_AS"/>
</dbReference>
<evidence type="ECO:0000256" key="15">
    <source>
        <dbReference type="SAM" id="SignalP"/>
    </source>
</evidence>
<dbReference type="Pfam" id="PF00187">
    <property type="entry name" value="Chitin_bind_1"/>
    <property type="match status" value="1"/>
</dbReference>
<dbReference type="InterPro" id="IPR029070">
    <property type="entry name" value="Chitinase_insertion_sf"/>
</dbReference>
<keyword evidence="11 14" id="KW-0326">Glycosidase</keyword>
<comment type="similarity">
    <text evidence="3">Belongs to the glycosyl hydrolase 18 family. Chitinase class V subfamily.</text>
</comment>
<evidence type="ECO:0000256" key="11">
    <source>
        <dbReference type="ARBA" id="ARBA00023295"/>
    </source>
</evidence>
<feature type="domain" description="GH18" evidence="17">
    <location>
        <begin position="149"/>
        <end position="506"/>
    </location>
</feature>
<accession>A0A0B2WDJ6</accession>
<keyword evidence="12" id="KW-0624">Polysaccharide degradation</keyword>
<dbReference type="SMART" id="SM00636">
    <property type="entry name" value="Glyco_18"/>
    <property type="match status" value="1"/>
</dbReference>
<dbReference type="STRING" id="1081103.A0A0B2WDJ6"/>
<dbReference type="InterPro" id="IPR001223">
    <property type="entry name" value="Glyco_hydro18_cat"/>
</dbReference>
<dbReference type="PROSITE" id="PS51910">
    <property type="entry name" value="GH18_2"/>
    <property type="match status" value="1"/>
</dbReference>
<evidence type="ECO:0000256" key="9">
    <source>
        <dbReference type="ARBA" id="ARBA00023026"/>
    </source>
</evidence>
<evidence type="ECO:0000259" key="16">
    <source>
        <dbReference type="PROSITE" id="PS50941"/>
    </source>
</evidence>
<keyword evidence="7 14" id="KW-0378">Hydrolase</keyword>
<name>A0A0B2WDJ6_METAS</name>
<dbReference type="PROSITE" id="PS01095">
    <property type="entry name" value="GH18_1"/>
    <property type="match status" value="1"/>
</dbReference>
<feature type="disulfide bond" evidence="13">
    <location>
        <begin position="63"/>
        <end position="75"/>
    </location>
</feature>
<keyword evidence="13" id="KW-1015">Disulfide bond</keyword>
<gene>
    <name evidence="18" type="ORF">MAM_08201</name>
</gene>
<keyword evidence="9" id="KW-0843">Virulence</keyword>
<feature type="disulfide bond" evidence="13">
    <location>
        <begin position="130"/>
        <end position="134"/>
    </location>
</feature>
<dbReference type="PANTHER" id="PTHR47700:SF2">
    <property type="entry name" value="CHITINASE"/>
    <property type="match status" value="1"/>
</dbReference>
<dbReference type="InterPro" id="IPR036861">
    <property type="entry name" value="Endochitinase-like_sf"/>
</dbReference>
<evidence type="ECO:0000256" key="8">
    <source>
        <dbReference type="ARBA" id="ARBA00023024"/>
    </source>
</evidence>
<comment type="subcellular location">
    <subcellularLocation>
        <location evidence="2">Secreted</location>
    </subcellularLocation>
</comment>
<dbReference type="InterPro" id="IPR011583">
    <property type="entry name" value="Chitinase_II/V-like_cat"/>
</dbReference>
<dbReference type="HOGENOM" id="CLU_001837_3_0_1"/>
<dbReference type="GO" id="GO:0005576">
    <property type="term" value="C:extracellular region"/>
    <property type="evidence" value="ECO:0007669"/>
    <property type="project" value="UniProtKB-SubCell"/>
</dbReference>
<dbReference type="GO" id="GO:0008061">
    <property type="term" value="F:chitin binding"/>
    <property type="evidence" value="ECO:0007669"/>
    <property type="project" value="UniProtKB-UniRule"/>
</dbReference>
<dbReference type="Pfam" id="PF00704">
    <property type="entry name" value="Glyco_hydro_18"/>
    <property type="match status" value="1"/>
</dbReference>
<evidence type="ECO:0000313" key="18">
    <source>
        <dbReference type="EMBL" id="KHN93946.1"/>
    </source>
</evidence>
<dbReference type="SUPFAM" id="SSF57016">
    <property type="entry name" value="Plant lectins/antimicrobial peptides"/>
    <property type="match status" value="1"/>
</dbReference>
<feature type="disulfide bond" evidence="13">
    <location>
        <begin position="68"/>
        <end position="82"/>
    </location>
</feature>
<evidence type="ECO:0000259" key="17">
    <source>
        <dbReference type="PROSITE" id="PS51910"/>
    </source>
</evidence>
<dbReference type="Gene3D" id="3.30.60.10">
    <property type="entry name" value="Endochitinase-like"/>
    <property type="match status" value="1"/>
</dbReference>
<feature type="disulfide bond" evidence="13">
    <location>
        <begin position="86"/>
        <end position="90"/>
    </location>
</feature>
<evidence type="ECO:0000313" key="19">
    <source>
        <dbReference type="Proteomes" id="UP000030816"/>
    </source>
</evidence>
<evidence type="ECO:0000256" key="10">
    <source>
        <dbReference type="ARBA" id="ARBA00023277"/>
    </source>
</evidence>
<dbReference type="InterPro" id="IPR017853">
    <property type="entry name" value="GH"/>
</dbReference>
<dbReference type="CDD" id="cd00035">
    <property type="entry name" value="ChtBD1"/>
    <property type="match status" value="1"/>
</dbReference>
<dbReference type="GeneID" id="63742656"/>
<feature type="domain" description="Chitin-binding type-1" evidence="16">
    <location>
        <begin position="93"/>
        <end position="136"/>
    </location>
</feature>
<evidence type="ECO:0000256" key="5">
    <source>
        <dbReference type="ARBA" id="ARBA00022525"/>
    </source>
</evidence>
<evidence type="ECO:0000256" key="6">
    <source>
        <dbReference type="ARBA" id="ARBA00022669"/>
    </source>
</evidence>
<feature type="chain" id="PRO_5002095912" description="chitinase" evidence="15">
    <location>
        <begin position="21"/>
        <end position="1116"/>
    </location>
</feature>
<dbReference type="PROSITE" id="PS50941">
    <property type="entry name" value="CHIT_BIND_I_2"/>
    <property type="match status" value="2"/>
</dbReference>
<organism evidence="18 19">
    <name type="scientific">Metarhizium album (strain ARSEF 1941)</name>
    <dbReference type="NCBI Taxonomy" id="1081103"/>
    <lineage>
        <taxon>Eukaryota</taxon>
        <taxon>Fungi</taxon>
        <taxon>Dikarya</taxon>
        <taxon>Ascomycota</taxon>
        <taxon>Pezizomycotina</taxon>
        <taxon>Sordariomycetes</taxon>
        <taxon>Hypocreomycetidae</taxon>
        <taxon>Hypocreales</taxon>
        <taxon>Clavicipitaceae</taxon>
        <taxon>Metarhizium</taxon>
    </lineage>
</organism>
<comment type="catalytic activity">
    <reaction evidence="1">
        <text>Random endo-hydrolysis of N-acetyl-beta-D-glucosaminide (1-&gt;4)-beta-linkages in chitin and chitodextrins.</text>
        <dbReference type="EC" id="3.2.1.14"/>
    </reaction>
</comment>
<dbReference type="SMART" id="SM00270">
    <property type="entry name" value="ChtBD1"/>
    <property type="match status" value="2"/>
</dbReference>
<evidence type="ECO:0000256" key="13">
    <source>
        <dbReference type="PROSITE-ProRule" id="PRU00261"/>
    </source>
</evidence>
<comment type="caution">
    <text evidence="18">The sequence shown here is derived from an EMBL/GenBank/DDBJ whole genome shotgun (WGS) entry which is preliminary data.</text>
</comment>
<sequence>MRLSLALLTGLASLAGLGLASQDHGPHHGPRKRFSALEGRSRYLQESQLVRREDYTCGPGRPCNNGACCGESGNCGYGPTYCGNGCTSNCNAHAECGQYSDPPDVKCPLNTCCSEFGFCGTTKEFCTGKCQSNCVEHPKPPAGSGSPLSKVIGYYEAWNDRSKCHQTSAKDLPVDALTHLNYAFAYIDPGSFEITTMDSATPERIFQDVADLKKTNPSLQIYVSLGGWTFSDNGTETQPVFGNIARSAANRQTFAINVLKFLNTYGYDGVDVDWEYPGAPDRGGHADEVATFPLLLQTLRQTFDAAGQELGITFTAPSSYWYLRWFDLPKLARWADWINLMSYDLHGVWDSTNPIGSIVQGHTNLTEIQLAAELFWRVGIPPSKLALGFGFYGRAFTLADSSCTRPGCAFSGGAKPGVCTGTSGYLAYYEVRDILDKNKGLEPVYDKDAAVKYMTFDRDQWISYDDADTFADKMSWARTVGFSGSLIWASDLGKSALTGKKTVGSLQSKQSAVKAAEVAATFGDKCYVEENEHRQMCEAGYVQMGRDAAGKCSDSKDTQCGYIVCCPKSSGLGHCTWRGSGGDCNGQCHGGEVKLAGSSWGGWPGESSGAKRCSRGGKAFCCRADRFDRLLEGCRWTEFRGTCRPDEQKVAHAFSDEDGRGQQYCCRATGSGRPAPVSNCHWVGQGDCADNTCARTEITVATSSTGGSFNSCNWWRKKSLCCTPDGDALVDEYKCGGDPCGEDGYCEDDLGPVAGGWGRRSVAVAVGGELHGRQAGGARPGLPRTQRLQMVAKTLVWNSAPYPPGDQRQWLLRLGGGLAEMALKGAFMKDSLRCQSVVLSFHKIADLASKGLQAEHFFEIQMIKQFLKTAITGVLPNVPLSAVSVTPLLSAARLLEDNLYDGWHKLYPSSANLPPIVANVQGLTGVPSQWAPPPNTPAGRIMSAVGDWGNMKNLLLVQGHINWVKGQLFSLQNPIAPATLQKSIKKALGGAVAQAQHISTTLQSVFAVFSYMNDAYAEITEREALQQLTDEITHMDRHIPELQGIRDIWLEFVPAMRTAVANKAVSFVRMVHTTVSAQVPAAVAAGVPHLEELRSDVDFFLKNIDKLTWQAGNNRD</sequence>
<feature type="disulfide bond" evidence="13">
    <location>
        <begin position="107"/>
        <end position="119"/>
    </location>
</feature>
<dbReference type="RefSeq" id="XP_040675012.1">
    <property type="nucleotide sequence ID" value="XM_040826999.1"/>
</dbReference>
<dbReference type="Gene3D" id="3.20.20.80">
    <property type="entry name" value="Glycosidases"/>
    <property type="match status" value="1"/>
</dbReference>
<keyword evidence="15" id="KW-0732">Signal</keyword>
<dbReference type="OrthoDB" id="73875at2759"/>
<evidence type="ECO:0000256" key="1">
    <source>
        <dbReference type="ARBA" id="ARBA00000822"/>
    </source>
</evidence>
<feature type="signal peptide" evidence="15">
    <location>
        <begin position="1"/>
        <end position="20"/>
    </location>
</feature>
<evidence type="ECO:0000256" key="4">
    <source>
        <dbReference type="ARBA" id="ARBA00012729"/>
    </source>
</evidence>
<dbReference type="GO" id="GO:0008843">
    <property type="term" value="F:endochitinase activity"/>
    <property type="evidence" value="ECO:0007669"/>
    <property type="project" value="UniProtKB-EC"/>
</dbReference>
<evidence type="ECO:0000256" key="12">
    <source>
        <dbReference type="ARBA" id="ARBA00023326"/>
    </source>
</evidence>
<evidence type="ECO:0000256" key="3">
    <source>
        <dbReference type="ARBA" id="ARBA00008682"/>
    </source>
</evidence>
<dbReference type="InterPro" id="IPR018371">
    <property type="entry name" value="Chitin-binding_1_CS"/>
</dbReference>
<dbReference type="InterPro" id="IPR053214">
    <property type="entry name" value="LysM12-like"/>
</dbReference>
<dbReference type="Proteomes" id="UP000030816">
    <property type="component" value="Unassembled WGS sequence"/>
</dbReference>
<protein>
    <recommendedName>
        <fullName evidence="4">chitinase</fullName>
        <ecNumber evidence="4">3.2.1.14</ecNumber>
    </recommendedName>
</protein>
<keyword evidence="6 13" id="KW-0147">Chitin-binding</keyword>
<dbReference type="SUPFAM" id="SSF54556">
    <property type="entry name" value="Chitinase insertion domain"/>
    <property type="match status" value="1"/>
</dbReference>
<feature type="domain" description="Chitin-binding type-1" evidence="16">
    <location>
        <begin position="54"/>
        <end position="92"/>
    </location>
</feature>
<dbReference type="Gene3D" id="3.10.50.10">
    <property type="match status" value="1"/>
</dbReference>
<dbReference type="EC" id="3.2.1.14" evidence="4"/>
<dbReference type="InterPro" id="IPR001002">
    <property type="entry name" value="Chitin-bd_1"/>
</dbReference>